<evidence type="ECO:0000313" key="7">
    <source>
        <dbReference type="Proteomes" id="UP001156140"/>
    </source>
</evidence>
<evidence type="ECO:0000259" key="4">
    <source>
        <dbReference type="PROSITE" id="PS51071"/>
    </source>
</evidence>
<dbReference type="Pfam" id="PF01418">
    <property type="entry name" value="HTH_6"/>
    <property type="match status" value="1"/>
</dbReference>
<dbReference type="Proteomes" id="UP001156140">
    <property type="component" value="Unassembled WGS sequence"/>
</dbReference>
<reference evidence="6" key="1">
    <citation type="submission" date="2022-03" db="EMBL/GenBank/DDBJ databases">
        <title>The complete genome sequence of a Methyloterrigena soli.</title>
        <authorList>
            <person name="Zi Z."/>
        </authorList>
    </citation>
    <scope>NUCLEOTIDE SEQUENCE</scope>
    <source>
        <strain evidence="6">M48</strain>
    </source>
</reference>
<dbReference type="GO" id="GO:0003700">
    <property type="term" value="F:DNA-binding transcription factor activity"/>
    <property type="evidence" value="ECO:0007669"/>
    <property type="project" value="InterPro"/>
</dbReference>
<evidence type="ECO:0000256" key="1">
    <source>
        <dbReference type="ARBA" id="ARBA00023015"/>
    </source>
</evidence>
<sequence>MLDLVGYLQTEKEAFSRSEKRLADLILSDVEAALSSSIVDLAASAEVSPPTVTRFCRRVGCESFSEFKVRLAQSRFVGQRYLQPAEGPKTARDIAQNIINHAQSSLYAFFDAIDPEAIEQAAEKIADANYLLLFGSGGASSMVATEFENRLFRLGLRINSCLDHQAQLMRTAGAPKGTAVIASSMSGNNEQLARTLAIAGEYGMPRIVLTRPGSPVAAEADVLLGIDLPEQPDILRPSSSRYAYLAMIDAVSQTVATRIQTAAVASMRRIKHQLIVTRDGEDSQALGD</sequence>
<dbReference type="InterPro" id="IPR046348">
    <property type="entry name" value="SIS_dom_sf"/>
</dbReference>
<keyword evidence="2" id="KW-0238">DNA-binding</keyword>
<dbReference type="CDD" id="cd05013">
    <property type="entry name" value="SIS_RpiR"/>
    <property type="match status" value="1"/>
</dbReference>
<dbReference type="GO" id="GO:1901135">
    <property type="term" value="P:carbohydrate derivative metabolic process"/>
    <property type="evidence" value="ECO:0007669"/>
    <property type="project" value="InterPro"/>
</dbReference>
<dbReference type="GO" id="GO:0003677">
    <property type="term" value="F:DNA binding"/>
    <property type="evidence" value="ECO:0007669"/>
    <property type="project" value="UniProtKB-KW"/>
</dbReference>
<feature type="domain" description="SIS" evidence="5">
    <location>
        <begin position="121"/>
        <end position="261"/>
    </location>
</feature>
<feature type="domain" description="HTH rpiR-type" evidence="4">
    <location>
        <begin position="2"/>
        <end position="78"/>
    </location>
</feature>
<dbReference type="InterPro" id="IPR035472">
    <property type="entry name" value="RpiR-like_SIS"/>
</dbReference>
<dbReference type="PANTHER" id="PTHR30514">
    <property type="entry name" value="GLUCOKINASE"/>
    <property type="match status" value="1"/>
</dbReference>
<dbReference type="RefSeq" id="WP_035027693.1">
    <property type="nucleotide sequence ID" value="NZ_CP068983.1"/>
</dbReference>
<dbReference type="InterPro" id="IPR036388">
    <property type="entry name" value="WH-like_DNA-bd_sf"/>
</dbReference>
<dbReference type="InterPro" id="IPR047640">
    <property type="entry name" value="RpiR-like"/>
</dbReference>
<dbReference type="Gene3D" id="1.10.10.10">
    <property type="entry name" value="Winged helix-like DNA-binding domain superfamily/Winged helix DNA-binding domain"/>
    <property type="match status" value="1"/>
</dbReference>
<organism evidence="6 7">
    <name type="scientific">Paradevosia shaoguanensis</name>
    <dbReference type="NCBI Taxonomy" id="1335043"/>
    <lineage>
        <taxon>Bacteria</taxon>
        <taxon>Pseudomonadati</taxon>
        <taxon>Pseudomonadota</taxon>
        <taxon>Alphaproteobacteria</taxon>
        <taxon>Hyphomicrobiales</taxon>
        <taxon>Devosiaceae</taxon>
        <taxon>Paradevosia</taxon>
    </lineage>
</organism>
<proteinExistence type="predicted"/>
<dbReference type="EMBL" id="JALAZD010000001">
    <property type="protein sequence ID" value="MCI0126366.1"/>
    <property type="molecule type" value="Genomic_DNA"/>
</dbReference>
<evidence type="ECO:0000256" key="3">
    <source>
        <dbReference type="ARBA" id="ARBA00023163"/>
    </source>
</evidence>
<dbReference type="Pfam" id="PF01380">
    <property type="entry name" value="SIS"/>
    <property type="match status" value="1"/>
</dbReference>
<keyword evidence="1" id="KW-0805">Transcription regulation</keyword>
<dbReference type="SUPFAM" id="SSF53697">
    <property type="entry name" value="SIS domain"/>
    <property type="match status" value="1"/>
</dbReference>
<keyword evidence="7" id="KW-1185">Reference proteome</keyword>
<dbReference type="AlphaFoldDB" id="A0AA41QMS2"/>
<dbReference type="Gene3D" id="3.40.50.10490">
    <property type="entry name" value="Glucose-6-phosphate isomerase like protein, domain 1"/>
    <property type="match status" value="1"/>
</dbReference>
<evidence type="ECO:0000313" key="6">
    <source>
        <dbReference type="EMBL" id="MCI0126366.1"/>
    </source>
</evidence>
<keyword evidence="3" id="KW-0804">Transcription</keyword>
<dbReference type="InterPro" id="IPR009057">
    <property type="entry name" value="Homeodomain-like_sf"/>
</dbReference>
<dbReference type="PANTHER" id="PTHR30514:SF1">
    <property type="entry name" value="HTH-TYPE TRANSCRIPTIONAL REGULATOR HEXR-RELATED"/>
    <property type="match status" value="1"/>
</dbReference>
<gene>
    <name evidence="6" type="ORF">ML536_05960</name>
</gene>
<protein>
    <submittedName>
        <fullName evidence="6">MurR/RpiR family transcriptional regulator</fullName>
    </submittedName>
</protein>
<dbReference type="PROSITE" id="PS51071">
    <property type="entry name" value="HTH_RPIR"/>
    <property type="match status" value="1"/>
</dbReference>
<dbReference type="InterPro" id="IPR001347">
    <property type="entry name" value="SIS_dom"/>
</dbReference>
<evidence type="ECO:0000256" key="2">
    <source>
        <dbReference type="ARBA" id="ARBA00023125"/>
    </source>
</evidence>
<dbReference type="SUPFAM" id="SSF46689">
    <property type="entry name" value="Homeodomain-like"/>
    <property type="match status" value="1"/>
</dbReference>
<dbReference type="GO" id="GO:0097367">
    <property type="term" value="F:carbohydrate derivative binding"/>
    <property type="evidence" value="ECO:0007669"/>
    <property type="project" value="InterPro"/>
</dbReference>
<accession>A0AA41QMS2</accession>
<dbReference type="PROSITE" id="PS51464">
    <property type="entry name" value="SIS"/>
    <property type="match status" value="1"/>
</dbReference>
<evidence type="ECO:0000259" key="5">
    <source>
        <dbReference type="PROSITE" id="PS51464"/>
    </source>
</evidence>
<comment type="caution">
    <text evidence="6">The sequence shown here is derived from an EMBL/GenBank/DDBJ whole genome shotgun (WGS) entry which is preliminary data.</text>
</comment>
<dbReference type="InterPro" id="IPR000281">
    <property type="entry name" value="HTH_RpiR"/>
</dbReference>
<name>A0AA41QMS2_9HYPH</name>